<evidence type="ECO:0000256" key="2">
    <source>
        <dbReference type="ARBA" id="ARBA00005887"/>
    </source>
</evidence>
<evidence type="ECO:0000313" key="9">
    <source>
        <dbReference type="EMBL" id="KAH7543334.1"/>
    </source>
</evidence>
<evidence type="ECO:0000256" key="6">
    <source>
        <dbReference type="ARBA" id="ARBA00023136"/>
    </source>
</evidence>
<keyword evidence="7" id="KW-0924">Ammonia transport</keyword>
<protein>
    <recommendedName>
        <fullName evidence="8">Ammonium transporter AmtB-like domain-containing protein</fullName>
    </recommendedName>
</protein>
<evidence type="ECO:0000313" key="10">
    <source>
        <dbReference type="Proteomes" id="UP000813462"/>
    </source>
</evidence>
<comment type="similarity">
    <text evidence="2">Belongs to the ammonia transporter channel (TC 1.A.11.2) family.</text>
</comment>
<dbReference type="PANTHER" id="PTHR11730:SF6">
    <property type="entry name" value="AMMONIUM TRANSPORTER"/>
    <property type="match status" value="1"/>
</dbReference>
<gene>
    <name evidence="9" type="ORF">FEM48_Zijuj02G0173300</name>
</gene>
<name>A0A978VWY9_ZIZJJ</name>
<dbReference type="AlphaFoldDB" id="A0A978VWY9"/>
<evidence type="ECO:0000256" key="5">
    <source>
        <dbReference type="ARBA" id="ARBA00022989"/>
    </source>
</evidence>
<evidence type="ECO:0000256" key="1">
    <source>
        <dbReference type="ARBA" id="ARBA00004141"/>
    </source>
</evidence>
<dbReference type="Pfam" id="PF00909">
    <property type="entry name" value="Ammonium_transp"/>
    <property type="match status" value="1"/>
</dbReference>
<reference evidence="9" key="1">
    <citation type="journal article" date="2021" name="Front. Plant Sci.">
        <title>Chromosome-Scale Genome Assembly for Chinese Sour Jujube and Insights Into Its Genome Evolution and Domestication Signature.</title>
        <authorList>
            <person name="Shen L.-Y."/>
            <person name="Luo H."/>
            <person name="Wang X.-L."/>
            <person name="Wang X.-M."/>
            <person name="Qiu X.-J."/>
            <person name="Liu H."/>
            <person name="Zhou S.-S."/>
            <person name="Jia K.-H."/>
            <person name="Nie S."/>
            <person name="Bao Y.-T."/>
            <person name="Zhang R.-G."/>
            <person name="Yun Q.-Z."/>
            <person name="Chai Y.-H."/>
            <person name="Lu J.-Y."/>
            <person name="Li Y."/>
            <person name="Zhao S.-W."/>
            <person name="Mao J.-F."/>
            <person name="Jia S.-G."/>
            <person name="Mao Y.-M."/>
        </authorList>
    </citation>
    <scope>NUCLEOTIDE SEQUENCE</scope>
    <source>
        <strain evidence="9">AT0</strain>
        <tissue evidence="9">Leaf</tissue>
    </source>
</reference>
<dbReference type="Gene3D" id="1.10.3430.10">
    <property type="entry name" value="Ammonium transporter AmtB like domains"/>
    <property type="match status" value="1"/>
</dbReference>
<sequence length="258" mass="28270">MCFAYGDLVLTIRRTIVITRKMQQKFKPKWEGPYIANKSSNPSDNLVVGSGVIDFAGSGCRSPGSVDSRLMGFGGGFKPVRFAQSVKTYDDGRSYYGQWSAIGRTAHNNIGRVHGGSYYLIQQEIIGGSLERHRCLQRLLGGFAAITSGCSVVEPWAAIICGFRGGMGSDRVQQGRREAKIRTTLSRQRSFTECGAWGLLFTGLFAKEVVRQRGLLGDREEAVRIVMGGAEDCCFAMIQVLVISGGSRPPWDLFSMFA</sequence>
<dbReference type="GO" id="GO:0097272">
    <property type="term" value="P:ammonium homeostasis"/>
    <property type="evidence" value="ECO:0007669"/>
    <property type="project" value="TreeGrafter"/>
</dbReference>
<dbReference type="PANTHER" id="PTHR11730">
    <property type="entry name" value="AMMONIUM TRANSPORTER"/>
    <property type="match status" value="1"/>
</dbReference>
<comment type="caution">
    <text evidence="9">The sequence shown here is derived from an EMBL/GenBank/DDBJ whole genome shotgun (WGS) entry which is preliminary data.</text>
</comment>
<evidence type="ECO:0000259" key="8">
    <source>
        <dbReference type="Pfam" id="PF00909"/>
    </source>
</evidence>
<dbReference type="SUPFAM" id="SSF111352">
    <property type="entry name" value="Ammonium transporter"/>
    <property type="match status" value="1"/>
</dbReference>
<dbReference type="Proteomes" id="UP000813462">
    <property type="component" value="Unassembled WGS sequence"/>
</dbReference>
<keyword evidence="6" id="KW-0472">Membrane</keyword>
<organism evidence="9 10">
    <name type="scientific">Ziziphus jujuba var. spinosa</name>
    <dbReference type="NCBI Taxonomy" id="714518"/>
    <lineage>
        <taxon>Eukaryota</taxon>
        <taxon>Viridiplantae</taxon>
        <taxon>Streptophyta</taxon>
        <taxon>Embryophyta</taxon>
        <taxon>Tracheophyta</taxon>
        <taxon>Spermatophyta</taxon>
        <taxon>Magnoliopsida</taxon>
        <taxon>eudicotyledons</taxon>
        <taxon>Gunneridae</taxon>
        <taxon>Pentapetalae</taxon>
        <taxon>rosids</taxon>
        <taxon>fabids</taxon>
        <taxon>Rosales</taxon>
        <taxon>Rhamnaceae</taxon>
        <taxon>Paliureae</taxon>
        <taxon>Ziziphus</taxon>
    </lineage>
</organism>
<comment type="subcellular location">
    <subcellularLocation>
        <location evidence="1">Membrane</location>
        <topology evidence="1">Multi-pass membrane protein</topology>
    </subcellularLocation>
</comment>
<dbReference type="InterPro" id="IPR029020">
    <property type="entry name" value="Ammonium/urea_transptr"/>
</dbReference>
<accession>A0A978VWY9</accession>
<dbReference type="GO" id="GO:0008519">
    <property type="term" value="F:ammonium channel activity"/>
    <property type="evidence" value="ECO:0007669"/>
    <property type="project" value="InterPro"/>
</dbReference>
<feature type="domain" description="Ammonium transporter AmtB-like" evidence="8">
    <location>
        <begin position="137"/>
        <end position="243"/>
    </location>
</feature>
<dbReference type="EMBL" id="JAEACU010000002">
    <property type="protein sequence ID" value="KAH7543334.1"/>
    <property type="molecule type" value="Genomic_DNA"/>
</dbReference>
<evidence type="ECO:0000256" key="7">
    <source>
        <dbReference type="ARBA" id="ARBA00023177"/>
    </source>
</evidence>
<keyword evidence="5" id="KW-1133">Transmembrane helix</keyword>
<evidence type="ECO:0000256" key="3">
    <source>
        <dbReference type="ARBA" id="ARBA00022448"/>
    </source>
</evidence>
<keyword evidence="4" id="KW-0812">Transmembrane</keyword>
<proteinExistence type="inferred from homology"/>
<dbReference type="InterPro" id="IPR024041">
    <property type="entry name" value="NH4_transpt_AmtB-like_dom"/>
</dbReference>
<dbReference type="GO" id="GO:0005886">
    <property type="term" value="C:plasma membrane"/>
    <property type="evidence" value="ECO:0007669"/>
    <property type="project" value="TreeGrafter"/>
</dbReference>
<evidence type="ECO:0000256" key="4">
    <source>
        <dbReference type="ARBA" id="ARBA00022692"/>
    </source>
</evidence>
<keyword evidence="3" id="KW-0813">Transport</keyword>